<dbReference type="InterPro" id="IPR010994">
    <property type="entry name" value="RuvA_2-like"/>
</dbReference>
<sequence>MSPVPPYGTERREMLRVYADERERRSGVPEILAKKYGVIVTFKNMPVADYAVSDRVGIERKSVSDFLKSLADGRLFNQARRLKEVYQKPFIIVEGKWDWVEKAERTSKAASPALASLVYDFGIGIIYTLTKEDTARVIKFLAEREQGENKRRVPVKLQGKPPIGDVRQWQLFLVQCLPGVGPKLAEKLLERFGSVRAVFNASVAELSKVEGLGTNKAQEIVKVLTAPWKIRKDKEGLEKFIKKEDS</sequence>
<evidence type="ECO:0000259" key="7">
    <source>
        <dbReference type="SMART" id="SM00278"/>
    </source>
</evidence>
<dbReference type="KEGG" id="iho:Igni_1062"/>
<keyword evidence="2" id="KW-0255">Endonuclease</keyword>
<feature type="domain" description="Helix-hairpin-helix DNA-binding motif class 1" evidence="7">
    <location>
        <begin position="204"/>
        <end position="223"/>
    </location>
</feature>
<dbReference type="InterPro" id="IPR006166">
    <property type="entry name" value="ERCC4_domain"/>
</dbReference>
<evidence type="ECO:0000256" key="1">
    <source>
        <dbReference type="ARBA" id="ARBA00022722"/>
    </source>
</evidence>
<dbReference type="Gene3D" id="1.10.150.20">
    <property type="entry name" value="5' to 3' exonuclease, C-terminal subdomain"/>
    <property type="match status" value="1"/>
</dbReference>
<feature type="domain" description="Helix-hairpin-helix DNA-binding motif class 1" evidence="7">
    <location>
        <begin position="172"/>
        <end position="191"/>
    </location>
</feature>
<proteinExistence type="predicted"/>
<dbReference type="SMART" id="SM00278">
    <property type="entry name" value="HhH1"/>
    <property type="match status" value="2"/>
</dbReference>
<gene>
    <name evidence="9" type="ordered locus">Igni_1062</name>
</gene>
<dbReference type="AlphaFoldDB" id="A8ABD8"/>
<dbReference type="InterPro" id="IPR003583">
    <property type="entry name" value="Hlx-hairpin-Hlx_DNA-bd_motif"/>
</dbReference>
<dbReference type="Pfam" id="PF14520">
    <property type="entry name" value="HHH_5"/>
    <property type="match status" value="1"/>
</dbReference>
<dbReference type="SUPFAM" id="SSF47781">
    <property type="entry name" value="RuvA domain 2-like"/>
    <property type="match status" value="1"/>
</dbReference>
<dbReference type="CDD" id="cd20075">
    <property type="entry name" value="XPF_nuclease_XPF_arch"/>
    <property type="match status" value="1"/>
</dbReference>
<evidence type="ECO:0000256" key="6">
    <source>
        <dbReference type="ARBA" id="ARBA00023204"/>
    </source>
</evidence>
<dbReference type="EMBL" id="CP000816">
    <property type="protein sequence ID" value="ABU82240.1"/>
    <property type="molecule type" value="Genomic_DNA"/>
</dbReference>
<dbReference type="eggNOG" id="arCOG04206">
    <property type="taxonomic scope" value="Archaea"/>
</dbReference>
<protein>
    <submittedName>
        <fullName evidence="9">ERCC4 domain protein</fullName>
    </submittedName>
</protein>
<keyword evidence="5" id="KW-0238">DNA-binding</keyword>
<dbReference type="GO" id="GO:0000014">
    <property type="term" value="F:single-stranded DNA endodeoxyribonuclease activity"/>
    <property type="evidence" value="ECO:0007669"/>
    <property type="project" value="TreeGrafter"/>
</dbReference>
<keyword evidence="1" id="KW-0540">Nuclease</keyword>
<evidence type="ECO:0000256" key="4">
    <source>
        <dbReference type="ARBA" id="ARBA00022801"/>
    </source>
</evidence>
<organism evidence="9 10">
    <name type="scientific">Ignicoccus hospitalis (strain KIN4/I / DSM 18386 / JCM 14125)</name>
    <dbReference type="NCBI Taxonomy" id="453591"/>
    <lineage>
        <taxon>Archaea</taxon>
        <taxon>Thermoproteota</taxon>
        <taxon>Thermoprotei</taxon>
        <taxon>Desulfurococcales</taxon>
        <taxon>Desulfurococcaceae</taxon>
        <taxon>Ignicoccus</taxon>
    </lineage>
</organism>
<dbReference type="HOGENOM" id="CLU_101253_0_0_2"/>
<keyword evidence="6" id="KW-0234">DNA repair</keyword>
<keyword evidence="4" id="KW-0378">Hydrolase</keyword>
<dbReference type="GO" id="GO:0003684">
    <property type="term" value="F:damaged DNA binding"/>
    <property type="evidence" value="ECO:0007669"/>
    <property type="project" value="TreeGrafter"/>
</dbReference>
<dbReference type="PhylomeDB" id="A8ABD8"/>
<feature type="domain" description="ERCC4" evidence="8">
    <location>
        <begin position="16"/>
        <end position="97"/>
    </location>
</feature>
<evidence type="ECO:0000256" key="3">
    <source>
        <dbReference type="ARBA" id="ARBA00022763"/>
    </source>
</evidence>
<dbReference type="STRING" id="453591.Igni_1062"/>
<reference evidence="9 10" key="1">
    <citation type="journal article" date="2008" name="Genome Biol.">
        <title>A genomic analysis of the archaeal system Ignicoccus hospitalis-Nanoarchaeum equitans.</title>
        <authorList>
            <person name="Podar M."/>
            <person name="Anderson I."/>
            <person name="Makarova K.S."/>
            <person name="Elkins J.G."/>
            <person name="Ivanova N."/>
            <person name="Wall M.A."/>
            <person name="Lykidis A."/>
            <person name="Mavromatis K."/>
            <person name="Sun H."/>
            <person name="Hudson M.E."/>
            <person name="Chen W."/>
            <person name="Deciu C."/>
            <person name="Hutchison D."/>
            <person name="Eads J.R."/>
            <person name="Anderson A."/>
            <person name="Fernandes F."/>
            <person name="Szeto E."/>
            <person name="Lapidus A."/>
            <person name="Kyrpides N.C."/>
            <person name="Saier M.H.Jr."/>
            <person name="Richardson P.M."/>
            <person name="Rachel R."/>
            <person name="Huber H."/>
            <person name="Eisen J.A."/>
            <person name="Koonin E.V."/>
            <person name="Keller M."/>
            <person name="Stetter K.O."/>
        </authorList>
    </citation>
    <scope>NUCLEOTIDE SEQUENCE [LARGE SCALE GENOMIC DNA]</scope>
    <source>
        <strain evidence="10">KIN4/I / DSM 18386 / JCM 14125</strain>
    </source>
</reference>
<dbReference type="GO" id="GO:0003697">
    <property type="term" value="F:single-stranded DNA binding"/>
    <property type="evidence" value="ECO:0007669"/>
    <property type="project" value="TreeGrafter"/>
</dbReference>
<evidence type="ECO:0000259" key="8">
    <source>
        <dbReference type="SMART" id="SM00891"/>
    </source>
</evidence>
<dbReference type="Gene3D" id="3.40.50.10130">
    <property type="match status" value="1"/>
</dbReference>
<dbReference type="PANTHER" id="PTHR10150:SF0">
    <property type="entry name" value="DNA REPAIR ENDONUCLEASE XPF"/>
    <property type="match status" value="1"/>
</dbReference>
<dbReference type="SMART" id="SM00891">
    <property type="entry name" value="ERCC4"/>
    <property type="match status" value="1"/>
</dbReference>
<dbReference type="Pfam" id="PF02732">
    <property type="entry name" value="ERCC4"/>
    <property type="match status" value="1"/>
</dbReference>
<dbReference type="SUPFAM" id="SSF52980">
    <property type="entry name" value="Restriction endonuclease-like"/>
    <property type="match status" value="1"/>
</dbReference>
<evidence type="ECO:0000256" key="2">
    <source>
        <dbReference type="ARBA" id="ARBA00022759"/>
    </source>
</evidence>
<evidence type="ECO:0000256" key="5">
    <source>
        <dbReference type="ARBA" id="ARBA00023125"/>
    </source>
</evidence>
<dbReference type="Proteomes" id="UP000000262">
    <property type="component" value="Chromosome"/>
</dbReference>
<dbReference type="PANTHER" id="PTHR10150">
    <property type="entry name" value="DNA REPAIR ENDONUCLEASE XPF"/>
    <property type="match status" value="1"/>
</dbReference>
<dbReference type="GO" id="GO:0000724">
    <property type="term" value="P:double-strand break repair via homologous recombination"/>
    <property type="evidence" value="ECO:0007669"/>
    <property type="project" value="TreeGrafter"/>
</dbReference>
<evidence type="ECO:0000313" key="10">
    <source>
        <dbReference type="Proteomes" id="UP000000262"/>
    </source>
</evidence>
<accession>A8ABD8</accession>
<keyword evidence="10" id="KW-1185">Reference proteome</keyword>
<dbReference type="GO" id="GO:1901255">
    <property type="term" value="P:nucleotide-excision repair involved in interstrand cross-link repair"/>
    <property type="evidence" value="ECO:0007669"/>
    <property type="project" value="TreeGrafter"/>
</dbReference>
<keyword evidence="3" id="KW-0227">DNA damage</keyword>
<name>A8ABD8_IGNH4</name>
<evidence type="ECO:0000313" key="9">
    <source>
        <dbReference type="EMBL" id="ABU82240.1"/>
    </source>
</evidence>
<dbReference type="InterPro" id="IPR011335">
    <property type="entry name" value="Restrct_endonuc-II-like"/>
</dbReference>